<evidence type="ECO:0000256" key="2">
    <source>
        <dbReference type="ARBA" id="ARBA00023287"/>
    </source>
</evidence>
<protein>
    <submittedName>
        <fullName evidence="3">Prepilin-type N-terminal cleavage/methylation domain-containing protein</fullName>
    </submittedName>
</protein>
<dbReference type="AlphaFoldDB" id="A0A6N9ISK5"/>
<dbReference type="RefSeq" id="WP_081540492.1">
    <property type="nucleotide sequence ID" value="NZ_NBDY01000002.1"/>
</dbReference>
<dbReference type="EMBL" id="VSUB01000009">
    <property type="protein sequence ID" value="MYY65288.1"/>
    <property type="molecule type" value="Genomic_DNA"/>
</dbReference>
<keyword evidence="2" id="KW-0178">Competence</keyword>
<evidence type="ECO:0000313" key="3">
    <source>
        <dbReference type="EMBL" id="MYY65288.1"/>
    </source>
</evidence>
<sequence>MFYQISKYIINNFKHGFTLIEMAIVLFIQNKKACRSYPHTF</sequence>
<proteinExistence type="predicted"/>
<organism evidence="3 4">
    <name type="scientific">Ligilactobacillus salivarius</name>
    <dbReference type="NCBI Taxonomy" id="1624"/>
    <lineage>
        <taxon>Bacteria</taxon>
        <taxon>Bacillati</taxon>
        <taxon>Bacillota</taxon>
        <taxon>Bacilli</taxon>
        <taxon>Lactobacillales</taxon>
        <taxon>Lactobacillaceae</taxon>
        <taxon>Ligilactobacillus</taxon>
    </lineage>
</organism>
<gene>
    <name evidence="3" type="ORF">FYL25_07750</name>
</gene>
<dbReference type="InterPro" id="IPR012902">
    <property type="entry name" value="N_methyl_site"/>
</dbReference>
<reference evidence="3 4" key="1">
    <citation type="journal article" date="2020" name="Food Funct.">
        <title>Screening of Lactobacillus salivarius strains from the feces of Chinese populations and the evaluation of their effects against intestinal inflammation in mice.</title>
        <authorList>
            <person name="Zhai Q."/>
            <person name="Shen X."/>
            <person name="Cen S."/>
            <person name="Zhang C."/>
            <person name="Tian F."/>
            <person name="Zhao J."/>
            <person name="Zhang H."/>
            <person name="Xue Y."/>
            <person name="Chen W."/>
        </authorList>
    </citation>
    <scope>NUCLEOTIDE SEQUENCE [LARGE SCALE GENOMIC DNA]</scope>
    <source>
        <strain evidence="3 4">FYNDL5_1.scaf</strain>
    </source>
</reference>
<name>A0A6N9ISK5_9LACO</name>
<evidence type="ECO:0000313" key="4">
    <source>
        <dbReference type="Proteomes" id="UP000471678"/>
    </source>
</evidence>
<accession>A0A6N9ISK5</accession>
<comment type="caution">
    <text evidence="3">The sequence shown here is derived from an EMBL/GenBank/DDBJ whole genome shotgun (WGS) entry which is preliminary data.</text>
</comment>
<dbReference type="NCBIfam" id="TIGR02532">
    <property type="entry name" value="IV_pilin_GFxxxE"/>
    <property type="match status" value="1"/>
</dbReference>
<dbReference type="Pfam" id="PF07963">
    <property type="entry name" value="N_methyl"/>
    <property type="match status" value="1"/>
</dbReference>
<comment type="subcellular location">
    <subcellularLocation>
        <location evidence="1">Cell surface</location>
    </subcellularLocation>
</comment>
<dbReference type="GO" id="GO:0009986">
    <property type="term" value="C:cell surface"/>
    <property type="evidence" value="ECO:0007669"/>
    <property type="project" value="UniProtKB-SubCell"/>
</dbReference>
<dbReference type="Proteomes" id="UP000471678">
    <property type="component" value="Unassembled WGS sequence"/>
</dbReference>
<dbReference type="GO" id="GO:0030420">
    <property type="term" value="P:establishment of competence for transformation"/>
    <property type="evidence" value="ECO:0007669"/>
    <property type="project" value="UniProtKB-KW"/>
</dbReference>
<evidence type="ECO:0000256" key="1">
    <source>
        <dbReference type="ARBA" id="ARBA00004241"/>
    </source>
</evidence>